<proteinExistence type="predicted"/>
<accession>A0ABR8XFR5</accession>
<evidence type="ECO:0000313" key="4">
    <source>
        <dbReference type="EMBL" id="MBD8028050.1"/>
    </source>
</evidence>
<protein>
    <submittedName>
        <fullName evidence="4">GNAT family N-acetyltransferase</fullName>
    </submittedName>
</protein>
<evidence type="ECO:0000313" key="5">
    <source>
        <dbReference type="Proteomes" id="UP000640930"/>
    </source>
</evidence>
<name>A0ABR8XFR5_9BACL</name>
<dbReference type="Proteomes" id="UP000640930">
    <property type="component" value="Unassembled WGS sequence"/>
</dbReference>
<gene>
    <name evidence="4" type="ORF">H9636_15475</name>
</gene>
<dbReference type="EMBL" id="JACSQA010000030">
    <property type="protein sequence ID" value="MBD8028050.1"/>
    <property type="molecule type" value="Genomic_DNA"/>
</dbReference>
<dbReference type="PANTHER" id="PTHR43420">
    <property type="entry name" value="ACETYLTRANSFERASE"/>
    <property type="match status" value="1"/>
</dbReference>
<dbReference type="RefSeq" id="WP_191708470.1">
    <property type="nucleotide sequence ID" value="NZ_JACSQA010000030.1"/>
</dbReference>
<dbReference type="InterPro" id="IPR000182">
    <property type="entry name" value="GNAT_dom"/>
</dbReference>
<keyword evidence="1" id="KW-0808">Transferase</keyword>
<dbReference type="Pfam" id="PF00583">
    <property type="entry name" value="Acetyltransf_1"/>
    <property type="match status" value="1"/>
</dbReference>
<dbReference type="InterPro" id="IPR016181">
    <property type="entry name" value="Acyl_CoA_acyltransferase"/>
</dbReference>
<dbReference type="SUPFAM" id="SSF55729">
    <property type="entry name" value="Acyl-CoA N-acyltransferases (Nat)"/>
    <property type="match status" value="1"/>
</dbReference>
<dbReference type="PANTHER" id="PTHR43420:SF47">
    <property type="entry name" value="N-ACETYLTRANSFERASE DOMAIN-CONTAINING PROTEIN"/>
    <property type="match status" value="1"/>
</dbReference>
<comment type="caution">
    <text evidence="4">The sequence shown here is derived from an EMBL/GenBank/DDBJ whole genome shotgun (WGS) entry which is preliminary data.</text>
</comment>
<reference evidence="4 5" key="1">
    <citation type="submission" date="2020-08" db="EMBL/GenBank/DDBJ databases">
        <title>A Genomic Blueprint of the Chicken Gut Microbiome.</title>
        <authorList>
            <person name="Gilroy R."/>
            <person name="Ravi A."/>
            <person name="Getino M."/>
            <person name="Pursley I."/>
            <person name="Horton D.L."/>
            <person name="Alikhan N.-F."/>
            <person name="Baker D."/>
            <person name="Gharbi K."/>
            <person name="Hall N."/>
            <person name="Watson M."/>
            <person name="Adriaenssens E.M."/>
            <person name="Foster-Nyarko E."/>
            <person name="Jarju S."/>
            <person name="Secka A."/>
            <person name="Antonio M."/>
            <person name="Oren A."/>
            <person name="Chaudhuri R."/>
            <person name="La Ragione R.M."/>
            <person name="Hildebrand F."/>
            <person name="Pallen M.J."/>
        </authorList>
    </citation>
    <scope>NUCLEOTIDE SEQUENCE [LARGE SCALE GENOMIC DNA]</scope>
    <source>
        <strain evidence="4 5">Re31</strain>
    </source>
</reference>
<organism evidence="4 5">
    <name type="scientific">Ureibacillus galli</name>
    <dbReference type="NCBI Taxonomy" id="2762222"/>
    <lineage>
        <taxon>Bacteria</taxon>
        <taxon>Bacillati</taxon>
        <taxon>Bacillota</taxon>
        <taxon>Bacilli</taxon>
        <taxon>Bacillales</taxon>
        <taxon>Caryophanaceae</taxon>
        <taxon>Ureibacillus</taxon>
    </lineage>
</organism>
<dbReference type="PROSITE" id="PS51186">
    <property type="entry name" value="GNAT"/>
    <property type="match status" value="1"/>
</dbReference>
<feature type="domain" description="N-acetyltransferase" evidence="3">
    <location>
        <begin position="3"/>
        <end position="172"/>
    </location>
</feature>
<dbReference type="Gene3D" id="3.40.630.30">
    <property type="match status" value="1"/>
</dbReference>
<dbReference type="CDD" id="cd04301">
    <property type="entry name" value="NAT_SF"/>
    <property type="match status" value="1"/>
</dbReference>
<evidence type="ECO:0000259" key="3">
    <source>
        <dbReference type="PROSITE" id="PS51186"/>
    </source>
</evidence>
<dbReference type="InterPro" id="IPR050680">
    <property type="entry name" value="YpeA/RimI_acetyltransf"/>
</dbReference>
<evidence type="ECO:0000256" key="2">
    <source>
        <dbReference type="ARBA" id="ARBA00023315"/>
    </source>
</evidence>
<evidence type="ECO:0000256" key="1">
    <source>
        <dbReference type="ARBA" id="ARBA00022679"/>
    </source>
</evidence>
<sequence length="172" mass="20185">MTIKTKLCTMEDLPMLQEISIETFNDTFKDQNSPENMKAYLEKAFHLKQLEKELSNRCSQFFFVYFHDDVAGYLKINTGVAQSEEMGDDSLEIERIYIKKSYQKHGLGKYLLNKAMDIAMEYSKKKIWLGVWEKNENAIAFYNKMGFVQTGAHSFYMGDEEQIDYIMMKTLV</sequence>
<keyword evidence="2" id="KW-0012">Acyltransferase</keyword>
<keyword evidence="5" id="KW-1185">Reference proteome</keyword>